<evidence type="ECO:0000256" key="5">
    <source>
        <dbReference type="ARBA" id="ARBA00022777"/>
    </source>
</evidence>
<dbReference type="PANTHER" id="PTHR48013">
    <property type="entry name" value="DUAL SPECIFICITY MITOGEN-ACTIVATED PROTEIN KINASE KINASE 5-RELATED"/>
    <property type="match status" value="1"/>
</dbReference>
<dbReference type="SMART" id="SM00220">
    <property type="entry name" value="S_TKc"/>
    <property type="match status" value="1"/>
</dbReference>
<dbReference type="FunFam" id="1.10.510.10:FF:000090">
    <property type="entry name" value="Dual specificity mitogen-activated protein kinase kinase 4"/>
    <property type="match status" value="1"/>
</dbReference>
<evidence type="ECO:0000256" key="2">
    <source>
        <dbReference type="ARBA" id="ARBA00022553"/>
    </source>
</evidence>
<dbReference type="OrthoDB" id="10252354at2759"/>
<dbReference type="GO" id="GO:0008545">
    <property type="term" value="F:JUN kinase kinase activity"/>
    <property type="evidence" value="ECO:0007669"/>
    <property type="project" value="TreeGrafter"/>
</dbReference>
<organism evidence="14 15">
    <name type="scientific">Acanthosepion pharaonis</name>
    <name type="common">Pharaoh cuttlefish</name>
    <name type="synonym">Sepia pharaonis</name>
    <dbReference type="NCBI Taxonomy" id="158019"/>
    <lineage>
        <taxon>Eukaryota</taxon>
        <taxon>Metazoa</taxon>
        <taxon>Spiralia</taxon>
        <taxon>Lophotrochozoa</taxon>
        <taxon>Mollusca</taxon>
        <taxon>Cephalopoda</taxon>
        <taxon>Coleoidea</taxon>
        <taxon>Decapodiformes</taxon>
        <taxon>Sepiida</taxon>
        <taxon>Sepiina</taxon>
        <taxon>Sepiidae</taxon>
        <taxon>Acanthosepion</taxon>
    </lineage>
</organism>
<evidence type="ECO:0000256" key="7">
    <source>
        <dbReference type="ARBA" id="ARBA00023137"/>
    </source>
</evidence>
<keyword evidence="5" id="KW-0418">Kinase</keyword>
<dbReference type="PROSITE" id="PS50011">
    <property type="entry name" value="PROTEIN_KINASE_DOM"/>
    <property type="match status" value="1"/>
</dbReference>
<keyword evidence="1 11" id="KW-0723">Serine/threonine-protein kinase</keyword>
<dbReference type="Gene3D" id="1.10.510.10">
    <property type="entry name" value="Transferase(Phosphotransferase) domain 1"/>
    <property type="match status" value="1"/>
</dbReference>
<dbReference type="GO" id="GO:0004674">
    <property type="term" value="F:protein serine/threonine kinase activity"/>
    <property type="evidence" value="ECO:0007669"/>
    <property type="project" value="UniProtKB-KW"/>
</dbReference>
<evidence type="ECO:0000313" key="15">
    <source>
        <dbReference type="Proteomes" id="UP000597762"/>
    </source>
</evidence>
<evidence type="ECO:0000256" key="8">
    <source>
        <dbReference type="ARBA" id="ARBA00038035"/>
    </source>
</evidence>
<accession>A0A812BVJ6</accession>
<evidence type="ECO:0000256" key="1">
    <source>
        <dbReference type="ARBA" id="ARBA00022527"/>
    </source>
</evidence>
<gene>
    <name evidence="14" type="ORF">SPHA_26209</name>
</gene>
<keyword evidence="15" id="KW-1185">Reference proteome</keyword>
<evidence type="ECO:0000256" key="9">
    <source>
        <dbReference type="ARBA" id="ARBA00038999"/>
    </source>
</evidence>
<evidence type="ECO:0000256" key="3">
    <source>
        <dbReference type="ARBA" id="ARBA00022679"/>
    </source>
</evidence>
<keyword evidence="2" id="KW-0597">Phosphoprotein</keyword>
<keyword evidence="3 14" id="KW-0808">Transferase</keyword>
<proteinExistence type="inferred from homology"/>
<dbReference type="Pfam" id="PF00069">
    <property type="entry name" value="Pkinase"/>
    <property type="match status" value="1"/>
</dbReference>
<dbReference type="EMBL" id="CAHIKZ030001001">
    <property type="protein sequence ID" value="CAE1248546.1"/>
    <property type="molecule type" value="Genomic_DNA"/>
</dbReference>
<evidence type="ECO:0000313" key="14">
    <source>
        <dbReference type="EMBL" id="CAE1248546.1"/>
    </source>
</evidence>
<dbReference type="AlphaFoldDB" id="A0A812BVJ6"/>
<feature type="binding site" evidence="10">
    <location>
        <position position="146"/>
    </location>
    <ligand>
        <name>ATP</name>
        <dbReference type="ChEBI" id="CHEBI:30616"/>
    </ligand>
</feature>
<dbReference type="CDD" id="cd06616">
    <property type="entry name" value="PKc_MKK4"/>
    <property type="match status" value="1"/>
</dbReference>
<feature type="region of interest" description="Disordered" evidence="12">
    <location>
        <begin position="1"/>
        <end position="21"/>
    </location>
</feature>
<dbReference type="FunFam" id="3.30.200.20:FF:000126">
    <property type="entry name" value="Dual specificity mitogen-activated protein kinase kinase 4"/>
    <property type="match status" value="1"/>
</dbReference>
<dbReference type="Gene3D" id="3.30.200.20">
    <property type="entry name" value="Phosphorylase Kinase, domain 1"/>
    <property type="match status" value="1"/>
</dbReference>
<dbReference type="PROSITE" id="PS00107">
    <property type="entry name" value="PROTEIN_KINASE_ATP"/>
    <property type="match status" value="1"/>
</dbReference>
<evidence type="ECO:0000256" key="6">
    <source>
        <dbReference type="ARBA" id="ARBA00022840"/>
    </source>
</evidence>
<dbReference type="Proteomes" id="UP000597762">
    <property type="component" value="Unassembled WGS sequence"/>
</dbReference>
<dbReference type="PROSITE" id="PS00108">
    <property type="entry name" value="PROTEIN_KINASE_ST"/>
    <property type="match status" value="1"/>
</dbReference>
<comment type="similarity">
    <text evidence="8">Belongs to the protein kinase superfamily. STE Ser/Thr protein kinase family. MAP kinase kinase subfamily.</text>
</comment>
<feature type="compositionally biased region" description="Basic and acidic residues" evidence="12">
    <location>
        <begin position="1"/>
        <end position="12"/>
    </location>
</feature>
<dbReference type="SUPFAM" id="SSF56112">
    <property type="entry name" value="Protein kinase-like (PK-like)"/>
    <property type="match status" value="1"/>
</dbReference>
<keyword evidence="4 10" id="KW-0547">Nucleotide-binding</keyword>
<dbReference type="PANTHER" id="PTHR48013:SF15">
    <property type="entry name" value="DUAL SPECIFICITY MITOGEN-ACTIVATED PROTEIN KINASE KINASE 4"/>
    <property type="match status" value="1"/>
</dbReference>
<dbReference type="InterPro" id="IPR000719">
    <property type="entry name" value="Prot_kinase_dom"/>
</dbReference>
<comment type="caution">
    <text evidence="14">The sequence shown here is derived from an EMBL/GenBank/DDBJ whole genome shotgun (WGS) entry which is preliminary data.</text>
</comment>
<dbReference type="InterPro" id="IPR011009">
    <property type="entry name" value="Kinase-like_dom_sf"/>
</dbReference>
<name>A0A812BVJ6_ACAPH</name>
<evidence type="ECO:0000256" key="12">
    <source>
        <dbReference type="SAM" id="MobiDB-lite"/>
    </source>
</evidence>
<dbReference type="EC" id="2.7.12.2" evidence="9"/>
<evidence type="ECO:0000256" key="11">
    <source>
        <dbReference type="RuleBase" id="RU000304"/>
    </source>
</evidence>
<dbReference type="GO" id="GO:0004713">
    <property type="term" value="F:protein tyrosine kinase activity"/>
    <property type="evidence" value="ECO:0007669"/>
    <property type="project" value="UniProtKB-KW"/>
</dbReference>
<evidence type="ECO:0000259" key="13">
    <source>
        <dbReference type="PROSITE" id="PS50011"/>
    </source>
</evidence>
<feature type="domain" description="Protein kinase" evidence="13">
    <location>
        <begin position="117"/>
        <end position="381"/>
    </location>
</feature>
<dbReference type="GO" id="GO:0005524">
    <property type="term" value="F:ATP binding"/>
    <property type="evidence" value="ECO:0007669"/>
    <property type="project" value="UniProtKB-UniRule"/>
</dbReference>
<evidence type="ECO:0000256" key="10">
    <source>
        <dbReference type="PROSITE-ProRule" id="PRU10141"/>
    </source>
</evidence>
<dbReference type="InterPro" id="IPR017441">
    <property type="entry name" value="Protein_kinase_ATP_BS"/>
</dbReference>
<keyword evidence="7" id="KW-0829">Tyrosine-protein kinase</keyword>
<keyword evidence="6 10" id="KW-0067">ATP-binding</keyword>
<dbReference type="GO" id="GO:0033554">
    <property type="term" value="P:cellular response to stress"/>
    <property type="evidence" value="ECO:0007669"/>
    <property type="project" value="UniProtKB-ARBA"/>
</dbReference>
<evidence type="ECO:0000256" key="4">
    <source>
        <dbReference type="ARBA" id="ARBA00022741"/>
    </source>
</evidence>
<protein>
    <recommendedName>
        <fullName evidence="9">mitogen-activated protein kinase kinase</fullName>
        <ecNumber evidence="9">2.7.12.2</ecNumber>
    </recommendedName>
</protein>
<dbReference type="PROSITE" id="PS51257">
    <property type="entry name" value="PROKAR_LIPOPROTEIN"/>
    <property type="match status" value="1"/>
</dbReference>
<reference evidence="14" key="1">
    <citation type="submission" date="2021-01" db="EMBL/GenBank/DDBJ databases">
        <authorList>
            <person name="Li R."/>
            <person name="Bekaert M."/>
        </authorList>
    </citation>
    <scope>NUCLEOTIDE SEQUENCE</scope>
    <source>
        <strain evidence="14">Farmed</strain>
    </source>
</reference>
<dbReference type="InterPro" id="IPR008271">
    <property type="entry name" value="Ser/Thr_kinase_AS"/>
</dbReference>
<sequence length="412" mass="47159">MADPTSRMDNRPDSTVSSLSSSWVGLFSSCPRESPKQKFQGFQHRVNIDDLSRNSSEPGEIRQKLRLDFSHINNGRKATLGDLGHRTQIERLRSYGMSSAGKLQINKQTYKFTAEDLKDLGLIGQGNYGTVNKMKHTQSETIMAVKRIRSTVDEKDQKQLLMDLDVVMRSNDCPYIVQFYGALFKEGDCWICMEIMDISLDKFYKFIYNIMLSMMPEEILGKVAVATLKALNYLKEKLKIIHRDVKPSNILLDRKGNIKLCDFGISGQLVDSIAKSRDAGCRPYMAPERIDPRASSRGYDVRSDVWSLGITLMELSTGRFPYPKWDSVFDQLTQVVQGPPPSLRTYDSKYSDEFKSFLYTCLIKDERRRPKYGKLLDHPFIHRFEEEEVDVAGYVCNVIDQYYETQGLSTGS</sequence>
<dbReference type="GO" id="GO:0005829">
    <property type="term" value="C:cytosol"/>
    <property type="evidence" value="ECO:0007669"/>
    <property type="project" value="UniProtKB-ARBA"/>
</dbReference>